<gene>
    <name evidence="1" type="ORF">K7472_08510</name>
</gene>
<dbReference type="RefSeq" id="WP_222975711.1">
    <property type="nucleotide sequence ID" value="NZ_JAINVZ010000004.1"/>
</dbReference>
<protein>
    <recommendedName>
        <fullName evidence="3">WXG100 family type VII secretion target</fullName>
    </recommendedName>
</protein>
<sequence length="95" mass="10785">MADLQVDDRVLADSERRLSRLHGEFARLDGQRDALHAELGDSAMTDAMDEFFDNWSHYRKKLLSSIESVGTLVSQTRSTFRRVDERLASGAKGDR</sequence>
<dbReference type="EMBL" id="JAINVZ010000004">
    <property type="protein sequence ID" value="MBY8884889.1"/>
    <property type="molecule type" value="Genomic_DNA"/>
</dbReference>
<reference evidence="1 2" key="1">
    <citation type="submission" date="2021-08" db="EMBL/GenBank/DDBJ databases">
        <title>Streptomyces sp. PTM05 isolated from lichen.</title>
        <authorList>
            <person name="Somphong A."/>
            <person name="Phongsopitanun W."/>
            <person name="Tanasupawat S."/>
        </authorList>
    </citation>
    <scope>NUCLEOTIDE SEQUENCE [LARGE SCALE GENOMIC DNA]</scope>
    <source>
        <strain evidence="1 2">Ptm05</strain>
    </source>
</reference>
<comment type="caution">
    <text evidence="1">The sequence shown here is derived from an EMBL/GenBank/DDBJ whole genome shotgun (WGS) entry which is preliminary data.</text>
</comment>
<accession>A0ABS7QNY5</accession>
<evidence type="ECO:0000313" key="2">
    <source>
        <dbReference type="Proteomes" id="UP001198565"/>
    </source>
</evidence>
<keyword evidence="2" id="KW-1185">Reference proteome</keyword>
<evidence type="ECO:0008006" key="3">
    <source>
        <dbReference type="Google" id="ProtNLM"/>
    </source>
</evidence>
<organism evidence="1 2">
    <name type="scientific">Streptantibioticus parmotrematis</name>
    <dbReference type="NCBI Taxonomy" id="2873249"/>
    <lineage>
        <taxon>Bacteria</taxon>
        <taxon>Bacillati</taxon>
        <taxon>Actinomycetota</taxon>
        <taxon>Actinomycetes</taxon>
        <taxon>Kitasatosporales</taxon>
        <taxon>Streptomycetaceae</taxon>
        <taxon>Streptantibioticus</taxon>
    </lineage>
</organism>
<name>A0ABS7QNY5_9ACTN</name>
<evidence type="ECO:0000313" key="1">
    <source>
        <dbReference type="EMBL" id="MBY8884889.1"/>
    </source>
</evidence>
<dbReference type="Proteomes" id="UP001198565">
    <property type="component" value="Unassembled WGS sequence"/>
</dbReference>
<proteinExistence type="predicted"/>